<keyword evidence="8" id="KW-1185">Reference proteome</keyword>
<feature type="domain" description="6-phosphogluconate dehydrogenase NADP-binding" evidence="5">
    <location>
        <begin position="9"/>
        <end position="166"/>
    </location>
</feature>
<dbReference type="Proteomes" id="UP000589984">
    <property type="component" value="Unassembled WGS sequence"/>
</dbReference>
<dbReference type="PANTHER" id="PTHR43060">
    <property type="entry name" value="3-HYDROXYISOBUTYRATE DEHYDROGENASE-LIKE 1, MITOCHONDRIAL-RELATED"/>
    <property type="match status" value="1"/>
</dbReference>
<dbReference type="PANTHER" id="PTHR43060:SF15">
    <property type="entry name" value="3-HYDROXYISOBUTYRATE DEHYDROGENASE-LIKE 1, MITOCHONDRIAL-RELATED"/>
    <property type="match status" value="1"/>
</dbReference>
<dbReference type="SUPFAM" id="SSF48179">
    <property type="entry name" value="6-phosphogluconate dehydrogenase C-terminal domain-like"/>
    <property type="match status" value="1"/>
</dbReference>
<dbReference type="Gene3D" id="1.10.1040.10">
    <property type="entry name" value="N-(1-d-carboxylethyl)-l-norvaline Dehydrogenase, domain 2"/>
    <property type="match status" value="1"/>
</dbReference>
<evidence type="ECO:0000256" key="4">
    <source>
        <dbReference type="PIRSR" id="PIRSR000103-1"/>
    </source>
</evidence>
<dbReference type="GO" id="GO:0016054">
    <property type="term" value="P:organic acid catabolic process"/>
    <property type="evidence" value="ECO:0007669"/>
    <property type="project" value="UniProtKB-ARBA"/>
</dbReference>
<reference evidence="7 8" key="1">
    <citation type="submission" date="2020-06" db="EMBL/GenBank/DDBJ databases">
        <title>Halomonas sp. QX-1 draft genome sequence.</title>
        <authorList>
            <person name="Qiu X."/>
        </authorList>
    </citation>
    <scope>NUCLEOTIDE SEQUENCE [LARGE SCALE GENOMIC DNA]</scope>
    <source>
        <strain evidence="7 8">QX-1</strain>
    </source>
</reference>
<protein>
    <submittedName>
        <fullName evidence="7">NAD(P)-dependent oxidoreductase</fullName>
    </submittedName>
</protein>
<comment type="similarity">
    <text evidence="1">Belongs to the HIBADH-related family.</text>
</comment>
<name>A0A7Y6RGZ2_9GAMM</name>
<dbReference type="AlphaFoldDB" id="A0A7Y6RGZ2"/>
<evidence type="ECO:0000256" key="3">
    <source>
        <dbReference type="ARBA" id="ARBA00023027"/>
    </source>
</evidence>
<feature type="domain" description="3-hydroxyisobutyrate dehydrogenase-like NAD-binding" evidence="6">
    <location>
        <begin position="171"/>
        <end position="292"/>
    </location>
</feature>
<organism evidence="7 8">
    <name type="scientific">Vreelandella maris</name>
    <dbReference type="NCBI Taxonomy" id="2729617"/>
    <lineage>
        <taxon>Bacteria</taxon>
        <taxon>Pseudomonadati</taxon>
        <taxon>Pseudomonadota</taxon>
        <taxon>Gammaproteobacteria</taxon>
        <taxon>Oceanospirillales</taxon>
        <taxon>Halomonadaceae</taxon>
        <taxon>Vreelandella</taxon>
    </lineage>
</organism>
<sequence>MNVISNTAKVAVIGLGKMGLPMAINLVKAGFEVIGFDPTLNAREELVNKGGQASVSATDAAEDADVVITMLPNGAIVREALLGDEGAIKKLKKSAIIIDMSSSAPLDTRRLGEELKSKGYRFVDAPVSGGQKRAVDSSLTIMAGGEEDDVQAIAPIFDAVGGKTFKTGLLGSGHAMKALNNYVSGAGAVAAMEAIILGKEFGLDQSVMVDILNVSTGRNNTTEQKLKQFVLSETWGSGFALDLMAKDIRIAADLSQNLHLTFDNLKEIADQWESAQESLGEGADHTEIYRYLNQHSKK</sequence>
<evidence type="ECO:0000256" key="2">
    <source>
        <dbReference type="ARBA" id="ARBA00023002"/>
    </source>
</evidence>
<dbReference type="Pfam" id="PF14833">
    <property type="entry name" value="NAD_binding_11"/>
    <property type="match status" value="1"/>
</dbReference>
<comment type="caution">
    <text evidence="7">The sequence shown here is derived from an EMBL/GenBank/DDBJ whole genome shotgun (WGS) entry which is preliminary data.</text>
</comment>
<dbReference type="InterPro" id="IPR002204">
    <property type="entry name" value="3-OH-isobutyrate_DH-rel_CS"/>
</dbReference>
<keyword evidence="3" id="KW-0520">NAD</keyword>
<evidence type="ECO:0000256" key="1">
    <source>
        <dbReference type="ARBA" id="ARBA00009080"/>
    </source>
</evidence>
<dbReference type="PIRSF" id="PIRSF000103">
    <property type="entry name" value="HIBADH"/>
    <property type="match status" value="1"/>
</dbReference>
<dbReference type="Gene3D" id="3.40.50.720">
    <property type="entry name" value="NAD(P)-binding Rossmann-like Domain"/>
    <property type="match status" value="1"/>
</dbReference>
<dbReference type="InterPro" id="IPR015815">
    <property type="entry name" value="HIBADH-related"/>
</dbReference>
<dbReference type="InterPro" id="IPR036291">
    <property type="entry name" value="NAD(P)-bd_dom_sf"/>
</dbReference>
<evidence type="ECO:0000313" key="8">
    <source>
        <dbReference type="Proteomes" id="UP000589984"/>
    </source>
</evidence>
<dbReference type="InterPro" id="IPR029154">
    <property type="entry name" value="HIBADH-like_NADP-bd"/>
</dbReference>
<dbReference type="InterPro" id="IPR013328">
    <property type="entry name" value="6PGD_dom2"/>
</dbReference>
<dbReference type="InterPro" id="IPR006115">
    <property type="entry name" value="6PGDH_NADP-bd"/>
</dbReference>
<dbReference type="EMBL" id="JABWCV010000051">
    <property type="protein sequence ID" value="NVF16613.1"/>
    <property type="molecule type" value="Genomic_DNA"/>
</dbReference>
<gene>
    <name evidence="7" type="ORF">HUO07_21070</name>
</gene>
<keyword evidence="2" id="KW-0560">Oxidoreductase</keyword>
<dbReference type="GO" id="GO:0050661">
    <property type="term" value="F:NADP binding"/>
    <property type="evidence" value="ECO:0007669"/>
    <property type="project" value="InterPro"/>
</dbReference>
<dbReference type="GO" id="GO:0016491">
    <property type="term" value="F:oxidoreductase activity"/>
    <property type="evidence" value="ECO:0007669"/>
    <property type="project" value="UniProtKB-KW"/>
</dbReference>
<evidence type="ECO:0000313" key="7">
    <source>
        <dbReference type="EMBL" id="NVF16613.1"/>
    </source>
</evidence>
<dbReference type="Pfam" id="PF03446">
    <property type="entry name" value="NAD_binding_2"/>
    <property type="match status" value="1"/>
</dbReference>
<evidence type="ECO:0000259" key="5">
    <source>
        <dbReference type="Pfam" id="PF03446"/>
    </source>
</evidence>
<proteinExistence type="inferred from homology"/>
<dbReference type="GO" id="GO:0051287">
    <property type="term" value="F:NAD binding"/>
    <property type="evidence" value="ECO:0007669"/>
    <property type="project" value="InterPro"/>
</dbReference>
<dbReference type="PROSITE" id="PS00895">
    <property type="entry name" value="3_HYDROXYISOBUT_DH"/>
    <property type="match status" value="1"/>
</dbReference>
<dbReference type="RefSeq" id="WP_176305096.1">
    <property type="nucleotide sequence ID" value="NZ_JABWCV010000051.1"/>
</dbReference>
<dbReference type="InterPro" id="IPR008927">
    <property type="entry name" value="6-PGluconate_DH-like_C_sf"/>
</dbReference>
<feature type="active site" evidence="4">
    <location>
        <position position="177"/>
    </location>
</feature>
<accession>A0A7Y6RGZ2</accession>
<dbReference type="SUPFAM" id="SSF51735">
    <property type="entry name" value="NAD(P)-binding Rossmann-fold domains"/>
    <property type="match status" value="1"/>
</dbReference>
<evidence type="ECO:0000259" key="6">
    <source>
        <dbReference type="Pfam" id="PF14833"/>
    </source>
</evidence>